<evidence type="ECO:0000256" key="1">
    <source>
        <dbReference type="ARBA" id="ARBA00009981"/>
    </source>
</evidence>
<reference evidence="3" key="2">
    <citation type="submission" date="2024-06" db="EMBL/GenBank/DDBJ databases">
        <authorList>
            <person name="Plum-Jensen L.E."/>
            <person name="Schramm A."/>
            <person name="Marshall I.P.G."/>
        </authorList>
    </citation>
    <scope>NUCLEOTIDE SEQUENCE</scope>
    <source>
        <strain evidence="3">Rat1</strain>
    </source>
</reference>
<gene>
    <name evidence="3" type="ORF">Q3M24_06830</name>
</gene>
<proteinExistence type="inferred from homology"/>
<dbReference type="InterPro" id="IPR036165">
    <property type="entry name" value="YefM-like_sf"/>
</dbReference>
<dbReference type="Pfam" id="PF02604">
    <property type="entry name" value="PhdYeFM_antitox"/>
    <property type="match status" value="1"/>
</dbReference>
<evidence type="ECO:0000313" key="3">
    <source>
        <dbReference type="EMBL" id="XCN74455.1"/>
    </source>
</evidence>
<dbReference type="AlphaFoldDB" id="A0AAU8LYV7"/>
<name>A0AAU8LYV7_9BACT</name>
<protein>
    <recommendedName>
        <fullName evidence="2">Antitoxin</fullName>
    </recommendedName>
</protein>
<reference evidence="3" key="1">
    <citation type="journal article" date="2024" name="Syst. Appl. Microbiol.">
        <title>First single-strain enrichments of Electrothrix cable bacteria, description of E. aestuarii sp. nov. and E. rattekaaiensis sp. nov., and proposal of a cable bacteria taxonomy following the rules of the SeqCode.</title>
        <authorList>
            <person name="Plum-Jensen L.E."/>
            <person name="Schramm A."/>
            <person name="Marshall I.P.G."/>
        </authorList>
    </citation>
    <scope>NUCLEOTIDE SEQUENCE</scope>
    <source>
        <strain evidence="3">Rat1</strain>
    </source>
</reference>
<dbReference type="KEGG" id="eaj:Q3M24_06830"/>
<dbReference type="NCBIfam" id="TIGR01552">
    <property type="entry name" value="phd_fam"/>
    <property type="match status" value="1"/>
</dbReference>
<comment type="similarity">
    <text evidence="1 2">Belongs to the phD/YefM antitoxin family.</text>
</comment>
<organism evidence="3">
    <name type="scientific">Candidatus Electrothrix aestuarii</name>
    <dbReference type="NCBI Taxonomy" id="3062594"/>
    <lineage>
        <taxon>Bacteria</taxon>
        <taxon>Pseudomonadati</taxon>
        <taxon>Thermodesulfobacteriota</taxon>
        <taxon>Desulfobulbia</taxon>
        <taxon>Desulfobulbales</taxon>
        <taxon>Desulfobulbaceae</taxon>
        <taxon>Candidatus Electrothrix</taxon>
    </lineage>
</organism>
<dbReference type="EMBL" id="CP159373">
    <property type="protein sequence ID" value="XCN74455.1"/>
    <property type="molecule type" value="Genomic_DNA"/>
</dbReference>
<evidence type="ECO:0000256" key="2">
    <source>
        <dbReference type="RuleBase" id="RU362080"/>
    </source>
</evidence>
<sequence>MPATDYLSATALAKKTAAALDSLEQGETGKLIILKNNTPKAVLLSFEAYEALEEELEDLRLAALAFARLKTFKPEEAVSHEEMLEKFGK</sequence>
<dbReference type="InterPro" id="IPR006442">
    <property type="entry name" value="Antitoxin_Phd/YefM"/>
</dbReference>
<comment type="function">
    <text evidence="2">Antitoxin component of a type II toxin-antitoxin (TA) system.</text>
</comment>
<dbReference type="SUPFAM" id="SSF143120">
    <property type="entry name" value="YefM-like"/>
    <property type="match status" value="1"/>
</dbReference>
<accession>A0AAU8LYV7</accession>